<evidence type="ECO:0000313" key="1">
    <source>
        <dbReference type="EMBL" id="KAL2281095.1"/>
    </source>
</evidence>
<name>A0ABR4EFE1_9PEZI</name>
<dbReference type="Proteomes" id="UP001600888">
    <property type="component" value="Unassembled WGS sequence"/>
</dbReference>
<reference evidence="1 2" key="1">
    <citation type="submission" date="2024-03" db="EMBL/GenBank/DDBJ databases">
        <title>A high-quality draft genome sequence of Diaporthe vaccinii, a causative agent of upright dieback and viscid rot disease in cranberry plants.</title>
        <authorList>
            <person name="Sarrasin M."/>
            <person name="Lang B.F."/>
            <person name="Burger G."/>
        </authorList>
    </citation>
    <scope>NUCLEOTIDE SEQUENCE [LARGE SCALE GENOMIC DNA]</scope>
    <source>
        <strain evidence="1 2">IS7</strain>
    </source>
</reference>
<evidence type="ECO:0000313" key="2">
    <source>
        <dbReference type="Proteomes" id="UP001600888"/>
    </source>
</evidence>
<protein>
    <submittedName>
        <fullName evidence="1">Uncharacterized protein</fullName>
    </submittedName>
</protein>
<comment type="caution">
    <text evidence="1">The sequence shown here is derived from an EMBL/GenBank/DDBJ whole genome shotgun (WGS) entry which is preliminary data.</text>
</comment>
<proteinExistence type="predicted"/>
<gene>
    <name evidence="1" type="ORF">FJTKL_11774</name>
</gene>
<organism evidence="1 2">
    <name type="scientific">Diaporthe vaccinii</name>
    <dbReference type="NCBI Taxonomy" id="105482"/>
    <lineage>
        <taxon>Eukaryota</taxon>
        <taxon>Fungi</taxon>
        <taxon>Dikarya</taxon>
        <taxon>Ascomycota</taxon>
        <taxon>Pezizomycotina</taxon>
        <taxon>Sordariomycetes</taxon>
        <taxon>Sordariomycetidae</taxon>
        <taxon>Diaporthales</taxon>
        <taxon>Diaporthaceae</taxon>
        <taxon>Diaporthe</taxon>
        <taxon>Diaporthe eres species complex</taxon>
    </lineage>
</organism>
<keyword evidence="2" id="KW-1185">Reference proteome</keyword>
<accession>A0ABR4EFE1</accession>
<sequence>MVGHLTLWRFRIRYQAVSAVFSHIDRDLTIRSKTGRHSCAVLGLREIDKERTGKGRSSVFCNVLDSSPHCRHSINDSDPLPLCGAQSSGSNNFGTPDRSLVHSLRRFYSSIAGTERKCGNAHVEKYWLVCFVFSSAFRVLPLAVSGPWQGCLVREPVQCSFFVLFPSLKRFRFGCIAVDMTFQTSHSSFLWRHSIRLGWKR</sequence>
<dbReference type="EMBL" id="JBAWTH010000059">
    <property type="protein sequence ID" value="KAL2281095.1"/>
    <property type="molecule type" value="Genomic_DNA"/>
</dbReference>